<evidence type="ECO:0000256" key="3">
    <source>
        <dbReference type="ARBA" id="ARBA00022448"/>
    </source>
</evidence>
<dbReference type="InterPro" id="IPR023395">
    <property type="entry name" value="MCP_dom_sf"/>
</dbReference>
<dbReference type="GO" id="GO:0015093">
    <property type="term" value="F:ferrous iron transmembrane transporter activity"/>
    <property type="evidence" value="ECO:0007669"/>
    <property type="project" value="TreeGrafter"/>
</dbReference>
<dbReference type="PANTHER" id="PTHR45758">
    <property type="entry name" value="MITOFERRIN-1-RELATED"/>
    <property type="match status" value="1"/>
</dbReference>
<evidence type="ECO:0000256" key="5">
    <source>
        <dbReference type="ARBA" id="ARBA00022989"/>
    </source>
</evidence>
<feature type="repeat" description="Solcar" evidence="8">
    <location>
        <begin position="109"/>
        <end position="191"/>
    </location>
</feature>
<protein>
    <recommendedName>
        <fullName evidence="12">Mitochondrial carrier protein</fullName>
    </recommendedName>
</protein>
<dbReference type="PROSITE" id="PS50920">
    <property type="entry name" value="SOLCAR"/>
    <property type="match status" value="2"/>
</dbReference>
<dbReference type="PANTHER" id="PTHR45758:SF4">
    <property type="entry name" value="MITOFERRIN-1"/>
    <property type="match status" value="1"/>
</dbReference>
<organism evidence="10 11">
    <name type="scientific">Triparma laevis f. inornata</name>
    <dbReference type="NCBI Taxonomy" id="1714386"/>
    <lineage>
        <taxon>Eukaryota</taxon>
        <taxon>Sar</taxon>
        <taxon>Stramenopiles</taxon>
        <taxon>Ochrophyta</taxon>
        <taxon>Bolidophyceae</taxon>
        <taxon>Parmales</taxon>
        <taxon>Triparmaceae</taxon>
        <taxon>Triparma</taxon>
    </lineage>
</organism>
<keyword evidence="6" id="KW-0496">Mitochondrion</keyword>
<dbReference type="InterPro" id="IPR018108">
    <property type="entry name" value="MCP_transmembrane"/>
</dbReference>
<comment type="subcellular location">
    <subcellularLocation>
        <location evidence="1">Mitochondrion membrane</location>
        <topology evidence="1">Multi-pass membrane protein</topology>
    </subcellularLocation>
</comment>
<reference evidence="11" key="1">
    <citation type="journal article" date="2023" name="Commun. Biol.">
        <title>Genome analysis of Parmales, the sister group of diatoms, reveals the evolutionary specialization of diatoms from phago-mixotrophs to photoautotrophs.</title>
        <authorList>
            <person name="Ban H."/>
            <person name="Sato S."/>
            <person name="Yoshikawa S."/>
            <person name="Yamada K."/>
            <person name="Nakamura Y."/>
            <person name="Ichinomiya M."/>
            <person name="Sato N."/>
            <person name="Blanc-Mathieu R."/>
            <person name="Endo H."/>
            <person name="Kuwata A."/>
            <person name="Ogata H."/>
        </authorList>
    </citation>
    <scope>NUCLEOTIDE SEQUENCE [LARGE SCALE GENOMIC DNA]</scope>
</reference>
<evidence type="ECO:0000256" key="8">
    <source>
        <dbReference type="PROSITE-ProRule" id="PRU00282"/>
    </source>
</evidence>
<comment type="caution">
    <text evidence="10">The sequence shown here is derived from an EMBL/GenBank/DDBJ whole genome shotgun (WGS) entry which is preliminary data.</text>
</comment>
<dbReference type="Proteomes" id="UP001162640">
    <property type="component" value="Unassembled WGS sequence"/>
</dbReference>
<gene>
    <name evidence="10" type="ORF">TL16_g01900</name>
</gene>
<evidence type="ECO:0008006" key="12">
    <source>
        <dbReference type="Google" id="ProtNLM"/>
    </source>
</evidence>
<evidence type="ECO:0000256" key="2">
    <source>
        <dbReference type="ARBA" id="ARBA00006375"/>
    </source>
</evidence>
<dbReference type="Pfam" id="PF00153">
    <property type="entry name" value="Mito_carr"/>
    <property type="match status" value="3"/>
</dbReference>
<feature type="non-terminal residue" evidence="10">
    <location>
        <position position="283"/>
    </location>
</feature>
<dbReference type="SUPFAM" id="SSF103506">
    <property type="entry name" value="Mitochondrial carrier"/>
    <property type="match status" value="1"/>
</dbReference>
<name>A0A9W7DUF8_9STRA</name>
<keyword evidence="5" id="KW-1133">Transmembrane helix</keyword>
<keyword evidence="3 9" id="KW-0813">Transport</keyword>
<evidence type="ECO:0000256" key="1">
    <source>
        <dbReference type="ARBA" id="ARBA00004225"/>
    </source>
</evidence>
<sequence length="283" mass="30801">LDWEEWDGKGSFFTHCVAGSIAGIAEHTLMYPFDTVKTHMQCSTCPGQPTCPKSVPPTPPGILQTFRSLTTNSSGGVKPLRMWRGVHTMFMGCVPAHALYFSSFEVRSSSPLLIVAAGAFSTFFHDSIMAPADTIKQRLQLGYYKGVRHCVKSMLKSEGPFSLYRSFPTTLAMNVPYGFIMVASNESLKKVINPSGEFNLFTSMVSGCGAGAVAASLTTPLDVVKTKVRLFEGVICLYNSGYSAFRAILKEDGFMGLFKGMTPRLITHAPAVAISWTTYEGVK</sequence>
<evidence type="ECO:0000256" key="4">
    <source>
        <dbReference type="ARBA" id="ARBA00022692"/>
    </source>
</evidence>
<dbReference type="GO" id="GO:0031966">
    <property type="term" value="C:mitochondrial membrane"/>
    <property type="evidence" value="ECO:0007669"/>
    <property type="project" value="UniProtKB-SubCell"/>
</dbReference>
<dbReference type="AlphaFoldDB" id="A0A9W7DUF8"/>
<dbReference type="GO" id="GO:0048250">
    <property type="term" value="P:iron import into the mitochondrion"/>
    <property type="evidence" value="ECO:0007669"/>
    <property type="project" value="TreeGrafter"/>
</dbReference>
<evidence type="ECO:0000256" key="9">
    <source>
        <dbReference type="RuleBase" id="RU000488"/>
    </source>
</evidence>
<evidence type="ECO:0000256" key="7">
    <source>
        <dbReference type="ARBA" id="ARBA00023136"/>
    </source>
</evidence>
<proteinExistence type="inferred from homology"/>
<keyword evidence="7 8" id="KW-0472">Membrane</keyword>
<keyword evidence="4 8" id="KW-0812">Transmembrane</keyword>
<dbReference type="EMBL" id="BLQM01000045">
    <property type="protein sequence ID" value="GMH55413.1"/>
    <property type="molecule type" value="Genomic_DNA"/>
</dbReference>
<evidence type="ECO:0000256" key="6">
    <source>
        <dbReference type="ARBA" id="ARBA00023128"/>
    </source>
</evidence>
<feature type="repeat" description="Solcar" evidence="8">
    <location>
        <begin position="198"/>
        <end position="283"/>
    </location>
</feature>
<comment type="similarity">
    <text evidence="2 9">Belongs to the mitochondrial carrier (TC 2.A.29) family.</text>
</comment>
<evidence type="ECO:0000313" key="10">
    <source>
        <dbReference type="EMBL" id="GMH55413.1"/>
    </source>
</evidence>
<feature type="non-terminal residue" evidence="10">
    <location>
        <position position="1"/>
    </location>
</feature>
<dbReference type="Gene3D" id="1.50.40.10">
    <property type="entry name" value="Mitochondrial carrier domain"/>
    <property type="match status" value="1"/>
</dbReference>
<evidence type="ECO:0000313" key="11">
    <source>
        <dbReference type="Proteomes" id="UP001162640"/>
    </source>
</evidence>
<accession>A0A9W7DUF8</accession>